<feature type="binding site" evidence="9">
    <location>
        <position position="53"/>
    </location>
    <ligand>
        <name>ATP</name>
        <dbReference type="ChEBI" id="CHEBI:30616"/>
    </ligand>
</feature>
<keyword evidence="3" id="KW-0808">Transferase</keyword>
<comment type="catalytic activity">
    <reaction evidence="8">
        <text>L-seryl-[protein] + ATP = O-phospho-L-seryl-[protein] + ADP + H(+)</text>
        <dbReference type="Rhea" id="RHEA:17989"/>
        <dbReference type="Rhea" id="RHEA-COMP:9863"/>
        <dbReference type="Rhea" id="RHEA-COMP:11604"/>
        <dbReference type="ChEBI" id="CHEBI:15378"/>
        <dbReference type="ChEBI" id="CHEBI:29999"/>
        <dbReference type="ChEBI" id="CHEBI:30616"/>
        <dbReference type="ChEBI" id="CHEBI:83421"/>
        <dbReference type="ChEBI" id="CHEBI:456216"/>
        <dbReference type="EC" id="2.7.11.1"/>
    </reaction>
</comment>
<dbReference type="PANTHER" id="PTHR27003">
    <property type="entry name" value="OS07G0166700 PROTEIN"/>
    <property type="match status" value="1"/>
</dbReference>
<dbReference type="PANTHER" id="PTHR27003:SF338">
    <property type="entry name" value="TYROSINE-PROTEIN KINASE, NON-RECEPTOR JAK_TYK2-RELATED"/>
    <property type="match status" value="1"/>
</dbReference>
<evidence type="ECO:0000256" key="4">
    <source>
        <dbReference type="ARBA" id="ARBA00022741"/>
    </source>
</evidence>
<evidence type="ECO:0000259" key="10">
    <source>
        <dbReference type="PROSITE" id="PS50011"/>
    </source>
</evidence>
<keyword evidence="6 9" id="KW-0067">ATP-binding</keyword>
<proteinExistence type="predicted"/>
<dbReference type="GO" id="GO:0005886">
    <property type="term" value="C:plasma membrane"/>
    <property type="evidence" value="ECO:0007669"/>
    <property type="project" value="TreeGrafter"/>
</dbReference>
<name>A0AA38W9W4_9ASTR</name>
<dbReference type="Proteomes" id="UP001172457">
    <property type="component" value="Chromosome 7"/>
</dbReference>
<organism evidence="11 12">
    <name type="scientific">Centaurea solstitialis</name>
    <name type="common">yellow star-thistle</name>
    <dbReference type="NCBI Taxonomy" id="347529"/>
    <lineage>
        <taxon>Eukaryota</taxon>
        <taxon>Viridiplantae</taxon>
        <taxon>Streptophyta</taxon>
        <taxon>Embryophyta</taxon>
        <taxon>Tracheophyta</taxon>
        <taxon>Spermatophyta</taxon>
        <taxon>Magnoliopsida</taxon>
        <taxon>eudicotyledons</taxon>
        <taxon>Gunneridae</taxon>
        <taxon>Pentapetalae</taxon>
        <taxon>asterids</taxon>
        <taxon>campanulids</taxon>
        <taxon>Asterales</taxon>
        <taxon>Asteraceae</taxon>
        <taxon>Carduoideae</taxon>
        <taxon>Cardueae</taxon>
        <taxon>Centaureinae</taxon>
        <taxon>Centaurea</taxon>
    </lineage>
</organism>
<keyword evidence="5" id="KW-0418">Kinase</keyword>
<feature type="domain" description="Protein kinase" evidence="10">
    <location>
        <begin position="24"/>
        <end position="302"/>
    </location>
</feature>
<keyword evidence="2" id="KW-0723">Serine/threonine-protein kinase</keyword>
<dbReference type="EMBL" id="JARYMX010000007">
    <property type="protein sequence ID" value="KAJ9542524.1"/>
    <property type="molecule type" value="Genomic_DNA"/>
</dbReference>
<dbReference type="Pfam" id="PF00069">
    <property type="entry name" value="Pkinase"/>
    <property type="match status" value="1"/>
</dbReference>
<reference evidence="11" key="1">
    <citation type="submission" date="2023-03" db="EMBL/GenBank/DDBJ databases">
        <title>Chromosome-scale reference genome and RAD-based genetic map of yellow starthistle (Centaurea solstitialis) reveal putative structural variation and QTLs associated with invader traits.</title>
        <authorList>
            <person name="Reatini B."/>
            <person name="Cang F.A."/>
            <person name="Jiang Q."/>
            <person name="Mckibben M.T.W."/>
            <person name="Barker M.S."/>
            <person name="Rieseberg L.H."/>
            <person name="Dlugosch K.M."/>
        </authorList>
    </citation>
    <scope>NUCLEOTIDE SEQUENCE</scope>
    <source>
        <strain evidence="11">CAN-66</strain>
        <tissue evidence="11">Leaf</tissue>
    </source>
</reference>
<dbReference type="PROSITE" id="PS00108">
    <property type="entry name" value="PROTEIN_KINASE_ST"/>
    <property type="match status" value="1"/>
</dbReference>
<dbReference type="Gene3D" id="3.30.200.20">
    <property type="entry name" value="Phosphorylase Kinase, domain 1"/>
    <property type="match status" value="1"/>
</dbReference>
<dbReference type="Gene3D" id="1.10.510.10">
    <property type="entry name" value="Transferase(Phosphotransferase) domain 1"/>
    <property type="match status" value="1"/>
</dbReference>
<dbReference type="PROSITE" id="PS50011">
    <property type="entry name" value="PROTEIN_KINASE_DOM"/>
    <property type="match status" value="1"/>
</dbReference>
<dbReference type="InterPro" id="IPR045272">
    <property type="entry name" value="ANXUR1/2-like"/>
</dbReference>
<evidence type="ECO:0000256" key="5">
    <source>
        <dbReference type="ARBA" id="ARBA00022777"/>
    </source>
</evidence>
<keyword evidence="12" id="KW-1185">Reference proteome</keyword>
<evidence type="ECO:0000256" key="8">
    <source>
        <dbReference type="ARBA" id="ARBA00048679"/>
    </source>
</evidence>
<keyword evidence="4 9" id="KW-0547">Nucleotide-binding</keyword>
<evidence type="ECO:0000256" key="9">
    <source>
        <dbReference type="PROSITE-ProRule" id="PRU10141"/>
    </source>
</evidence>
<gene>
    <name evidence="11" type="ORF">OSB04_029030</name>
</gene>
<dbReference type="InterPro" id="IPR008271">
    <property type="entry name" value="Ser/Thr_kinase_AS"/>
</dbReference>
<dbReference type="FunFam" id="1.10.510.10:FF:001023">
    <property type="entry name" value="Os07g0541700 protein"/>
    <property type="match status" value="1"/>
</dbReference>
<dbReference type="InterPro" id="IPR011009">
    <property type="entry name" value="Kinase-like_dom_sf"/>
</dbReference>
<dbReference type="InterPro" id="IPR017441">
    <property type="entry name" value="Protein_kinase_ATP_BS"/>
</dbReference>
<protein>
    <recommendedName>
        <fullName evidence="1">non-specific serine/threonine protein kinase</fullName>
        <ecNumber evidence="1">2.7.11.1</ecNumber>
    </recommendedName>
</protein>
<dbReference type="AlphaFoldDB" id="A0AA38W9W4"/>
<evidence type="ECO:0000313" key="11">
    <source>
        <dbReference type="EMBL" id="KAJ9542524.1"/>
    </source>
</evidence>
<sequence length="609" mass="69572">MAFFDEFQHLKIQLDEIKRATSNFADKNVIGVGGFGKVYKGSFYRSKCVAAFKRLDSGHGQGDLEFWKEIMMLSRYTHENLITLLGYCDEDGERILAYKHASCGSLDRHLSSTTLSWTQRLKICLEAARGLSYLHDPKETQERVLHRDIKSSNILLDENWNAKLSDLGLSKIGPANQQHSVIVTNAVGTLGYIDPLYLEGYFLTKESDVYSFGVVLFEVLCGRVCNSNNVFGNGGQRKPLVSTWIKSYEMKNLHEIIFEDLKEQMDPSSLEAFSHIAYQCLKRARDKRPTMAQVVGKLEKALEFQESYDDIRQSKDYRAMIKTVVPPLIYRSEAELYKLLSKGIVANFGKTHFFGAAGLLSRIGLFELIHQLKIPNRASTPYPNRVHPFTESGKLRFPESVNEFPISAFIQNFQIFEAVCVTSARQNSLFQKLSSKPSYPLEGDLFVENKMSREIICMGSESRPPVLVMGEYAQWKLRMIDFLDQLDRNLMKSIREGPVRPTVTIAEVPETDTCPLLPSYTVEKPYHLFNQEQRKRHEIDKRAMALLIMALPNDMYSRVDSFDNARDIRIEIEQQMQGGDTASEYQKESAMNAYEGFHAKEGEMLLDSY</sequence>
<dbReference type="GO" id="GO:0009506">
    <property type="term" value="C:plasmodesma"/>
    <property type="evidence" value="ECO:0007669"/>
    <property type="project" value="TreeGrafter"/>
</dbReference>
<evidence type="ECO:0000256" key="1">
    <source>
        <dbReference type="ARBA" id="ARBA00012513"/>
    </source>
</evidence>
<dbReference type="PROSITE" id="PS00107">
    <property type="entry name" value="PROTEIN_KINASE_ATP"/>
    <property type="match status" value="1"/>
</dbReference>
<evidence type="ECO:0000256" key="7">
    <source>
        <dbReference type="ARBA" id="ARBA00047899"/>
    </source>
</evidence>
<dbReference type="GO" id="GO:0005524">
    <property type="term" value="F:ATP binding"/>
    <property type="evidence" value="ECO:0007669"/>
    <property type="project" value="UniProtKB-UniRule"/>
</dbReference>
<comment type="caution">
    <text evidence="11">The sequence shown here is derived from an EMBL/GenBank/DDBJ whole genome shotgun (WGS) entry which is preliminary data.</text>
</comment>
<evidence type="ECO:0000256" key="2">
    <source>
        <dbReference type="ARBA" id="ARBA00022527"/>
    </source>
</evidence>
<comment type="catalytic activity">
    <reaction evidence="7">
        <text>L-threonyl-[protein] + ATP = O-phospho-L-threonyl-[protein] + ADP + H(+)</text>
        <dbReference type="Rhea" id="RHEA:46608"/>
        <dbReference type="Rhea" id="RHEA-COMP:11060"/>
        <dbReference type="Rhea" id="RHEA-COMP:11605"/>
        <dbReference type="ChEBI" id="CHEBI:15378"/>
        <dbReference type="ChEBI" id="CHEBI:30013"/>
        <dbReference type="ChEBI" id="CHEBI:30616"/>
        <dbReference type="ChEBI" id="CHEBI:61977"/>
        <dbReference type="ChEBI" id="CHEBI:456216"/>
        <dbReference type="EC" id="2.7.11.1"/>
    </reaction>
</comment>
<evidence type="ECO:0000256" key="6">
    <source>
        <dbReference type="ARBA" id="ARBA00022840"/>
    </source>
</evidence>
<accession>A0AA38W9W4</accession>
<dbReference type="GO" id="GO:0004674">
    <property type="term" value="F:protein serine/threonine kinase activity"/>
    <property type="evidence" value="ECO:0007669"/>
    <property type="project" value="UniProtKB-KW"/>
</dbReference>
<evidence type="ECO:0000313" key="12">
    <source>
        <dbReference type="Proteomes" id="UP001172457"/>
    </source>
</evidence>
<evidence type="ECO:0000256" key="3">
    <source>
        <dbReference type="ARBA" id="ARBA00022679"/>
    </source>
</evidence>
<dbReference type="SUPFAM" id="SSF56112">
    <property type="entry name" value="Protein kinase-like (PK-like)"/>
    <property type="match status" value="1"/>
</dbReference>
<dbReference type="GO" id="GO:0004714">
    <property type="term" value="F:transmembrane receptor protein tyrosine kinase activity"/>
    <property type="evidence" value="ECO:0007669"/>
    <property type="project" value="InterPro"/>
</dbReference>
<dbReference type="EC" id="2.7.11.1" evidence="1"/>
<dbReference type="FunFam" id="3.30.200.20:FF:000039">
    <property type="entry name" value="receptor-like protein kinase FERONIA"/>
    <property type="match status" value="1"/>
</dbReference>
<dbReference type="SMART" id="SM00220">
    <property type="entry name" value="S_TKc"/>
    <property type="match status" value="1"/>
</dbReference>
<dbReference type="InterPro" id="IPR000719">
    <property type="entry name" value="Prot_kinase_dom"/>
</dbReference>